<feature type="domain" description="DUF4283" evidence="1">
    <location>
        <begin position="32"/>
        <end position="107"/>
    </location>
</feature>
<protein>
    <recommendedName>
        <fullName evidence="1">DUF4283 domain-containing protein</fullName>
    </recommendedName>
</protein>
<accession>A0AAW2CQZ1</accession>
<keyword evidence="3" id="KW-1185">Reference proteome</keyword>
<dbReference type="InterPro" id="IPR025558">
    <property type="entry name" value="DUF4283"/>
</dbReference>
<sequence>MDDVTKLWEKLSLTDKEGAECTLTGGVIDDSYAIVAKFLTKRKISLEAVARTFRSVWKADGDFEFRDLGNNKALIVFTDEIDMNRILLQSPWSFDKYLMVLHRLGENECVSAVCCDNAYFWVQISNLPSRHMTKENGSLIGSTLGEVISVDAPESGQTWGTCVRVRVKIDITKPLCRDLAQVNKSAISGGTSRRAVEEQMATMVTLQQKGSLHPEFTGINFPSTSIIPQISEFLSIQKSSNGQADFEAQIREIDKALEMQLSDQGQTGTGISDFFSPLLNKSSHGPARYA</sequence>
<dbReference type="PANTHER" id="PTHR31286">
    <property type="entry name" value="GLYCINE-RICH CELL WALL STRUCTURAL PROTEIN 1.8-LIKE"/>
    <property type="match status" value="1"/>
</dbReference>
<proteinExistence type="predicted"/>
<evidence type="ECO:0000313" key="3">
    <source>
        <dbReference type="Proteomes" id="UP001459277"/>
    </source>
</evidence>
<dbReference type="EMBL" id="JAZDWU010000006">
    <property type="protein sequence ID" value="KAK9998985.1"/>
    <property type="molecule type" value="Genomic_DNA"/>
</dbReference>
<dbReference type="Proteomes" id="UP001459277">
    <property type="component" value="Unassembled WGS sequence"/>
</dbReference>
<dbReference type="PANTHER" id="PTHR31286:SF167">
    <property type="entry name" value="OS09G0268800 PROTEIN"/>
    <property type="match status" value="1"/>
</dbReference>
<reference evidence="2 3" key="1">
    <citation type="submission" date="2024-01" db="EMBL/GenBank/DDBJ databases">
        <title>A telomere-to-telomere, gap-free genome of sweet tea (Lithocarpus litseifolius).</title>
        <authorList>
            <person name="Zhou J."/>
        </authorList>
    </citation>
    <scope>NUCLEOTIDE SEQUENCE [LARGE SCALE GENOMIC DNA]</scope>
    <source>
        <strain evidence="2">Zhou-2022a</strain>
        <tissue evidence="2">Leaf</tissue>
    </source>
</reference>
<dbReference type="Pfam" id="PF14111">
    <property type="entry name" value="DUF4283"/>
    <property type="match status" value="1"/>
</dbReference>
<dbReference type="InterPro" id="IPR040256">
    <property type="entry name" value="At4g02000-like"/>
</dbReference>
<dbReference type="AlphaFoldDB" id="A0AAW2CQZ1"/>
<organism evidence="2 3">
    <name type="scientific">Lithocarpus litseifolius</name>
    <dbReference type="NCBI Taxonomy" id="425828"/>
    <lineage>
        <taxon>Eukaryota</taxon>
        <taxon>Viridiplantae</taxon>
        <taxon>Streptophyta</taxon>
        <taxon>Embryophyta</taxon>
        <taxon>Tracheophyta</taxon>
        <taxon>Spermatophyta</taxon>
        <taxon>Magnoliopsida</taxon>
        <taxon>eudicotyledons</taxon>
        <taxon>Gunneridae</taxon>
        <taxon>Pentapetalae</taxon>
        <taxon>rosids</taxon>
        <taxon>fabids</taxon>
        <taxon>Fagales</taxon>
        <taxon>Fagaceae</taxon>
        <taxon>Lithocarpus</taxon>
    </lineage>
</organism>
<evidence type="ECO:0000259" key="1">
    <source>
        <dbReference type="Pfam" id="PF14111"/>
    </source>
</evidence>
<name>A0AAW2CQZ1_9ROSI</name>
<comment type="caution">
    <text evidence="2">The sequence shown here is derived from an EMBL/GenBank/DDBJ whole genome shotgun (WGS) entry which is preliminary data.</text>
</comment>
<evidence type="ECO:0000313" key="2">
    <source>
        <dbReference type="EMBL" id="KAK9998985.1"/>
    </source>
</evidence>
<gene>
    <name evidence="2" type="ORF">SO802_018588</name>
</gene>